<evidence type="ECO:0000313" key="2">
    <source>
        <dbReference type="EMBL" id="GGH84310.1"/>
    </source>
</evidence>
<dbReference type="Proteomes" id="UP000605427">
    <property type="component" value="Unassembled WGS sequence"/>
</dbReference>
<dbReference type="EMBL" id="BMDD01000005">
    <property type="protein sequence ID" value="GGH84310.1"/>
    <property type="molecule type" value="Genomic_DNA"/>
</dbReference>
<proteinExistence type="predicted"/>
<dbReference type="SMART" id="SM00327">
    <property type="entry name" value="VWA"/>
    <property type="match status" value="1"/>
</dbReference>
<dbReference type="Pfam" id="PF10138">
    <property type="entry name" value="vWA-TerF-like"/>
    <property type="match status" value="1"/>
</dbReference>
<protein>
    <submittedName>
        <fullName evidence="2">Tellurium resistance protein TerF</fullName>
    </submittedName>
</protein>
<name>A0ABQ2A4I9_9BACL</name>
<evidence type="ECO:0000313" key="3">
    <source>
        <dbReference type="Proteomes" id="UP000605427"/>
    </source>
</evidence>
<feature type="domain" description="VWFA" evidence="1">
    <location>
        <begin position="243"/>
        <end position="421"/>
    </location>
</feature>
<dbReference type="Pfam" id="PF02342">
    <property type="entry name" value="TerD"/>
    <property type="match status" value="1"/>
</dbReference>
<dbReference type="PROSITE" id="PS50234">
    <property type="entry name" value="VWFA"/>
    <property type="match status" value="1"/>
</dbReference>
<sequence length="440" mass="47378">MGQQPEVLIQGANTTLGASGKAKVILEWAASPSPIDASCFMLGPSGTVSSDAHFIFYNQPRSPLGEVELTASGERASVFEVDLAGLKAGHVEKFVFAAVLDGSGTFGDVQGFSVKVEYAGRTISCPFAGTDKEAALVLAEIYLYKESVKLRAVGKGFDGGLGPLAKSFGVDVEGDPAENELTDVASAAASSFSPDIVPSAALTSSASSAVEEQPDQPLGRIDLLKKKVAISLEKKQIARQKAKVAVVFDASGSMNKLYKNGTVQRAFERILAIAANMDDDGTLDVWMFALEFVRAAPAHASDYEGYVNRVYPFKGAGGRNNEPAVMQDVIQKFTVEDSDPSIPVYVVFFSDGGVAETKKISRLLIESSLHPIFWQFVGLGESNYGVLRKLDDLPGRMVDNAGFFALDDIDTVGDEELYDRLFEEFPDWLREVKAKNILRE</sequence>
<reference evidence="3" key="1">
    <citation type="journal article" date="2019" name="Int. J. Syst. Evol. Microbiol.">
        <title>The Global Catalogue of Microorganisms (GCM) 10K type strain sequencing project: providing services to taxonomists for standard genome sequencing and annotation.</title>
        <authorList>
            <consortium name="The Broad Institute Genomics Platform"/>
            <consortium name="The Broad Institute Genome Sequencing Center for Infectious Disease"/>
            <person name="Wu L."/>
            <person name="Ma J."/>
        </authorList>
    </citation>
    <scope>NUCLEOTIDE SEQUENCE [LARGE SCALE GENOMIC DNA]</scope>
    <source>
        <strain evidence="3">CCM 8702</strain>
    </source>
</reference>
<dbReference type="RefSeq" id="WP_172241164.1">
    <property type="nucleotide sequence ID" value="NZ_BMDD01000005.1"/>
</dbReference>
<evidence type="ECO:0000259" key="1">
    <source>
        <dbReference type="PROSITE" id="PS50234"/>
    </source>
</evidence>
<keyword evidence="3" id="KW-1185">Reference proteome</keyword>
<comment type="caution">
    <text evidence="2">The sequence shown here is derived from an EMBL/GenBank/DDBJ whole genome shotgun (WGS) entry which is preliminary data.</text>
</comment>
<accession>A0ABQ2A4I9</accession>
<dbReference type="InterPro" id="IPR051324">
    <property type="entry name" value="Stress/Tellurium_Resist"/>
</dbReference>
<organism evidence="2 3">
    <name type="scientific">Saccharibacillus endophyticus</name>
    <dbReference type="NCBI Taxonomy" id="2060666"/>
    <lineage>
        <taxon>Bacteria</taxon>
        <taxon>Bacillati</taxon>
        <taxon>Bacillota</taxon>
        <taxon>Bacilli</taxon>
        <taxon>Bacillales</taxon>
        <taxon>Paenibacillaceae</taxon>
        <taxon>Saccharibacillus</taxon>
    </lineage>
</organism>
<dbReference type="CDD" id="cd06974">
    <property type="entry name" value="TerD_like"/>
    <property type="match status" value="1"/>
</dbReference>
<dbReference type="InterPro" id="IPR036465">
    <property type="entry name" value="vWFA_dom_sf"/>
</dbReference>
<dbReference type="SUPFAM" id="SSF53300">
    <property type="entry name" value="vWA-like"/>
    <property type="match status" value="1"/>
</dbReference>
<dbReference type="PANTHER" id="PTHR32097">
    <property type="entry name" value="CAMP-BINDING PROTEIN 1-RELATED"/>
    <property type="match status" value="1"/>
</dbReference>
<dbReference type="InterPro" id="IPR003325">
    <property type="entry name" value="TerD"/>
</dbReference>
<dbReference type="InterPro" id="IPR002035">
    <property type="entry name" value="VWF_A"/>
</dbReference>
<dbReference type="InterPro" id="IPR019303">
    <property type="entry name" value="vWA_TerF_C"/>
</dbReference>
<dbReference type="PANTHER" id="PTHR32097:SF3">
    <property type="entry name" value="TELLURITE RESISTANCE PROTEIN"/>
    <property type="match status" value="1"/>
</dbReference>
<dbReference type="Gene3D" id="2.60.60.30">
    <property type="entry name" value="sav2460 like domains"/>
    <property type="match status" value="1"/>
</dbReference>
<gene>
    <name evidence="2" type="ORF">GCM10007362_39070</name>
</gene>